<comment type="caution">
    <text evidence="2">The sequence shown here is derived from an EMBL/GenBank/DDBJ whole genome shotgun (WGS) entry which is preliminary data.</text>
</comment>
<keyword evidence="1" id="KW-0472">Membrane</keyword>
<dbReference type="AlphaFoldDB" id="A0AAN4Z2S5"/>
<keyword evidence="1" id="KW-1133">Transmembrane helix</keyword>
<protein>
    <submittedName>
        <fullName evidence="2">Uncharacterized protein</fullName>
    </submittedName>
</protein>
<evidence type="ECO:0000313" key="3">
    <source>
        <dbReference type="Proteomes" id="UP001328107"/>
    </source>
</evidence>
<accession>A0AAN4Z2S5</accession>
<organism evidence="2 3">
    <name type="scientific">Pristionchus mayeri</name>
    <dbReference type="NCBI Taxonomy" id="1317129"/>
    <lineage>
        <taxon>Eukaryota</taxon>
        <taxon>Metazoa</taxon>
        <taxon>Ecdysozoa</taxon>
        <taxon>Nematoda</taxon>
        <taxon>Chromadorea</taxon>
        <taxon>Rhabditida</taxon>
        <taxon>Rhabditina</taxon>
        <taxon>Diplogasteromorpha</taxon>
        <taxon>Diplogasteroidea</taxon>
        <taxon>Neodiplogasteridae</taxon>
        <taxon>Pristionchus</taxon>
    </lineage>
</organism>
<keyword evidence="3" id="KW-1185">Reference proteome</keyword>
<proteinExistence type="predicted"/>
<sequence>MFFLQLEFFLSCFNLHMLPFLQESFRLIYSYFNIFHQITLFFFFLIQFISQITHFLLQFIRLLLSIFLRLSRSQIRNLVQLNEHLPLNSFVYRFYSCFLQLSRQLSHFLLQFIRLLRSMKNLLHGF</sequence>
<evidence type="ECO:0000256" key="1">
    <source>
        <dbReference type="SAM" id="Phobius"/>
    </source>
</evidence>
<dbReference type="EMBL" id="BTRK01000001">
    <property type="protein sequence ID" value="GMR30327.1"/>
    <property type="molecule type" value="Genomic_DNA"/>
</dbReference>
<feature type="transmembrane region" description="Helical" evidence="1">
    <location>
        <begin position="27"/>
        <end position="45"/>
    </location>
</feature>
<reference evidence="3" key="1">
    <citation type="submission" date="2022-10" db="EMBL/GenBank/DDBJ databases">
        <title>Genome assembly of Pristionchus species.</title>
        <authorList>
            <person name="Yoshida K."/>
            <person name="Sommer R.J."/>
        </authorList>
    </citation>
    <scope>NUCLEOTIDE SEQUENCE [LARGE SCALE GENOMIC DNA]</scope>
    <source>
        <strain evidence="3">RS5460</strain>
    </source>
</reference>
<name>A0AAN4Z2S5_9BILA</name>
<gene>
    <name evidence="2" type="ORF">PMAYCL1PPCAC_00522</name>
</gene>
<dbReference type="Proteomes" id="UP001328107">
    <property type="component" value="Unassembled WGS sequence"/>
</dbReference>
<evidence type="ECO:0000313" key="2">
    <source>
        <dbReference type="EMBL" id="GMR30327.1"/>
    </source>
</evidence>
<keyword evidence="1" id="KW-0812">Transmembrane</keyword>